<evidence type="ECO:0000313" key="1">
    <source>
        <dbReference type="EMBL" id="MDJ1177995.1"/>
    </source>
</evidence>
<dbReference type="RefSeq" id="WP_283761321.1">
    <property type="nucleotide sequence ID" value="NZ_JAQPOK010000031.1"/>
</dbReference>
<keyword evidence="2" id="KW-1185">Reference proteome</keyword>
<comment type="caution">
    <text evidence="1">The sequence shown here is derived from an EMBL/GenBank/DDBJ whole genome shotgun (WGS) entry which is preliminary data.</text>
</comment>
<evidence type="ECO:0008006" key="3">
    <source>
        <dbReference type="Google" id="ProtNLM"/>
    </source>
</evidence>
<evidence type="ECO:0000313" key="2">
    <source>
        <dbReference type="Proteomes" id="UP001231370"/>
    </source>
</evidence>
<dbReference type="Proteomes" id="UP001231370">
    <property type="component" value="Unassembled WGS sequence"/>
</dbReference>
<protein>
    <recommendedName>
        <fullName evidence="3">DUF104 domain-containing protein</fullName>
    </recommendedName>
</protein>
<sequence>MDVKLKSISETKQTMYKILNATYQNGNLILERKLESIREGQTFKVVLLETDELNLRKQHFLQLVDKHSFPLSQDAPFNREQLHER</sequence>
<organism evidence="1 2">
    <name type="scientific">Roseofilum halophilum BLCC-M91</name>
    <dbReference type="NCBI Taxonomy" id="3022259"/>
    <lineage>
        <taxon>Bacteria</taxon>
        <taxon>Bacillati</taxon>
        <taxon>Cyanobacteriota</taxon>
        <taxon>Cyanophyceae</taxon>
        <taxon>Desertifilales</taxon>
        <taxon>Desertifilaceae</taxon>
        <taxon>Roseofilum</taxon>
        <taxon>Roseofilum halophilum</taxon>
    </lineage>
</organism>
<accession>A0ABT7BFZ7</accession>
<gene>
    <name evidence="1" type="ORF">PJF56_03865</name>
</gene>
<dbReference type="EMBL" id="JAQPOK010000031">
    <property type="protein sequence ID" value="MDJ1177995.1"/>
    <property type="molecule type" value="Genomic_DNA"/>
</dbReference>
<name>A0ABT7BFZ7_9CYAN</name>
<proteinExistence type="predicted"/>
<reference evidence="1 2" key="1">
    <citation type="submission" date="2023-01" db="EMBL/GenBank/DDBJ databases">
        <title>Novel diversity within Roseofilum (Cyanobacteria; Desertifilaceae) from marine benthic mats with descriptions of four novel species.</title>
        <authorList>
            <person name="Wang Y."/>
            <person name="Berthold D.E."/>
            <person name="Hu J."/>
            <person name="Lefler F.W."/>
            <person name="Laughinghouse H.D. IV."/>
        </authorList>
    </citation>
    <scope>NUCLEOTIDE SEQUENCE [LARGE SCALE GENOMIC DNA]</scope>
    <source>
        <strain evidence="1 2">BLCC-M91</strain>
    </source>
</reference>